<dbReference type="EMBL" id="HBHK01018046">
    <property type="protein sequence ID" value="CAD9692779.1"/>
    <property type="molecule type" value="Transcribed_RNA"/>
</dbReference>
<feature type="compositionally biased region" description="Acidic residues" evidence="1">
    <location>
        <begin position="426"/>
        <end position="473"/>
    </location>
</feature>
<feature type="compositionally biased region" description="Basic and acidic residues" evidence="1">
    <location>
        <begin position="392"/>
        <end position="425"/>
    </location>
</feature>
<proteinExistence type="predicted"/>
<dbReference type="AlphaFoldDB" id="A0A7S2WK57"/>
<feature type="region of interest" description="Disordered" evidence="1">
    <location>
        <begin position="87"/>
        <end position="141"/>
    </location>
</feature>
<evidence type="ECO:0000313" key="7">
    <source>
        <dbReference type="EMBL" id="CAD9692787.1"/>
    </source>
</evidence>
<feature type="compositionally biased region" description="Pro residues" evidence="1">
    <location>
        <begin position="102"/>
        <end position="140"/>
    </location>
</feature>
<accession>A0A7S2WK57</accession>
<gene>
    <name evidence="3" type="ORF">QSP1433_LOCUS11471</name>
    <name evidence="4" type="ORF">QSP1433_LOCUS11472</name>
    <name evidence="5" type="ORF">QSP1433_LOCUS11473</name>
    <name evidence="6" type="ORF">QSP1433_LOCUS11474</name>
    <name evidence="7" type="ORF">QSP1433_LOCUS11476</name>
    <name evidence="8" type="ORF">QSP1433_LOCUS11477</name>
</gene>
<protein>
    <recommendedName>
        <fullName evidence="2">PDZ domain-containing protein</fullName>
    </recommendedName>
</protein>
<feature type="domain" description="PDZ" evidence="2">
    <location>
        <begin position="15"/>
        <end position="74"/>
    </location>
</feature>
<sequence length="700" mass="77986">MGTDLETLTYDDFWEEKGNKVVVREDGIFYGTGVRIGDWLVKVNDSPVSSLQQLGALAKMKHSSTASLQFVRGEMDDITTEISLSEECNADGTPVATTSKPAPTPKPTPKPTPAPTPEPTPAPTPKPTPPPTPEPTPAPTPSEAEIFKKLLASIEAPKNGKYSIHVQKCTQTSLGLKTGKMSPSEIIVKHIQDTAWDNTGVRVGDQIASVNGIPTTSITALKEGLALSPDDVSFLFYRPLREHEHTLREVTVEFEVPRLALMKPDLIAWEFNGHHLILDDMDPSLQHTGLQRGDALRLVEGRPFRNEKRLFDYVTSKEVEQFELLKLSATRGTADYFVSSIHLETGCREEKIPVETPIENIPEKADHEVVEEQKATAIPETPECPVSTAELEEQHMEENRNKKLEAKEKESPSSGLVEKENKQVGDTEDEAEEESEEEEEDEDKDKEEDDKEEDDEEEEGEDEEEDEEEEEEMEKVKETRTVLSEVEQETLDKTREEVLPKDDGLETNNDKAEVTEKDHVVHNEAKDHVPSQVDTAETVKVVELPPKRVEEPPKVSNTDEQVVAPAVLPVTEEESSESFLGTVDEKNVKEAESTRPKIPGMAKTVPVPRVSESIVTAVSETTRVAASRDARVITRATVDTGELYPQVPSPLDQSLFFSFRQRSADDIAKDVIEYLAHDKEYHAVIARAVKAVISKRDEFK</sequence>
<feature type="domain" description="PDZ" evidence="2">
    <location>
        <begin position="172"/>
        <end position="240"/>
    </location>
</feature>
<dbReference type="SUPFAM" id="SSF50156">
    <property type="entry name" value="PDZ domain-like"/>
    <property type="match status" value="2"/>
</dbReference>
<feature type="compositionally biased region" description="Basic and acidic residues" evidence="1">
    <location>
        <begin position="490"/>
        <end position="529"/>
    </location>
</feature>
<dbReference type="Pfam" id="PF00595">
    <property type="entry name" value="PDZ"/>
    <property type="match status" value="1"/>
</dbReference>
<dbReference type="EMBL" id="HBHK01018047">
    <property type="protein sequence ID" value="CAD9692782.1"/>
    <property type="molecule type" value="Transcribed_RNA"/>
</dbReference>
<feature type="compositionally biased region" description="Basic and acidic residues" evidence="1">
    <location>
        <begin position="583"/>
        <end position="594"/>
    </location>
</feature>
<organism evidence="7">
    <name type="scientific">Mucochytrium quahogii</name>
    <dbReference type="NCBI Taxonomy" id="96639"/>
    <lineage>
        <taxon>Eukaryota</taxon>
        <taxon>Sar</taxon>
        <taxon>Stramenopiles</taxon>
        <taxon>Bigyra</taxon>
        <taxon>Labyrinthulomycetes</taxon>
        <taxon>Thraustochytrida</taxon>
        <taxon>Thraustochytriidae</taxon>
        <taxon>Mucochytrium</taxon>
    </lineage>
</organism>
<dbReference type="EMBL" id="HBHK01018045">
    <property type="protein sequence ID" value="CAD9692776.1"/>
    <property type="molecule type" value="Transcribed_RNA"/>
</dbReference>
<dbReference type="InterPro" id="IPR001478">
    <property type="entry name" value="PDZ"/>
</dbReference>
<dbReference type="EMBL" id="HBHK01018049">
    <property type="protein sequence ID" value="CAD9692787.1"/>
    <property type="molecule type" value="Transcribed_RNA"/>
</dbReference>
<evidence type="ECO:0000313" key="3">
    <source>
        <dbReference type="EMBL" id="CAD9692773.1"/>
    </source>
</evidence>
<feature type="compositionally biased region" description="Basic and acidic residues" evidence="1">
    <location>
        <begin position="361"/>
        <end position="374"/>
    </location>
</feature>
<evidence type="ECO:0000313" key="6">
    <source>
        <dbReference type="EMBL" id="CAD9692782.1"/>
    </source>
</evidence>
<name>A0A7S2WK57_9STRA</name>
<dbReference type="Gene3D" id="2.30.42.10">
    <property type="match status" value="1"/>
</dbReference>
<evidence type="ECO:0000313" key="5">
    <source>
        <dbReference type="EMBL" id="CAD9692779.1"/>
    </source>
</evidence>
<dbReference type="InterPro" id="IPR036034">
    <property type="entry name" value="PDZ_sf"/>
</dbReference>
<evidence type="ECO:0000259" key="2">
    <source>
        <dbReference type="SMART" id="SM00228"/>
    </source>
</evidence>
<reference evidence="7" key="1">
    <citation type="submission" date="2021-01" db="EMBL/GenBank/DDBJ databases">
        <authorList>
            <person name="Corre E."/>
            <person name="Pelletier E."/>
            <person name="Niang G."/>
            <person name="Scheremetjew M."/>
            <person name="Finn R."/>
            <person name="Kale V."/>
            <person name="Holt S."/>
            <person name="Cochrane G."/>
            <person name="Meng A."/>
            <person name="Brown T."/>
            <person name="Cohen L."/>
        </authorList>
    </citation>
    <scope>NUCLEOTIDE SEQUENCE</scope>
    <source>
        <strain evidence="7">NY070348D</strain>
    </source>
</reference>
<evidence type="ECO:0000313" key="4">
    <source>
        <dbReference type="EMBL" id="CAD9692776.1"/>
    </source>
</evidence>
<dbReference type="SMART" id="SM00228">
    <property type="entry name" value="PDZ"/>
    <property type="match status" value="2"/>
</dbReference>
<dbReference type="EMBL" id="HBHK01018044">
    <property type="protein sequence ID" value="CAD9692773.1"/>
    <property type="molecule type" value="Transcribed_RNA"/>
</dbReference>
<evidence type="ECO:0000256" key="1">
    <source>
        <dbReference type="SAM" id="MobiDB-lite"/>
    </source>
</evidence>
<evidence type="ECO:0000313" key="8">
    <source>
        <dbReference type="EMBL" id="CAD9692789.1"/>
    </source>
</evidence>
<feature type="region of interest" description="Disordered" evidence="1">
    <location>
        <begin position="358"/>
        <end position="594"/>
    </location>
</feature>
<dbReference type="EMBL" id="HBHK01018050">
    <property type="protein sequence ID" value="CAD9692789.1"/>
    <property type="molecule type" value="Transcribed_RNA"/>
</dbReference>